<name>A0A1V9YUJ1_ACHHY</name>
<keyword evidence="4" id="KW-1185">Reference proteome</keyword>
<dbReference type="Proteomes" id="UP000243579">
    <property type="component" value="Unassembled WGS sequence"/>
</dbReference>
<dbReference type="InterPro" id="IPR009030">
    <property type="entry name" value="Growth_fac_rcpt_cys_sf"/>
</dbReference>
<sequence length="256" mass="25802">MLGRRQLPLLLTVMAAARAFLCEPGFGYDAATSSCVECRAGSWNDGSQEACQRPSQCTFGQGPKAGAINATDCMDCPAGYYSDNDDATPCKIIQCTPGFFSAAVNAKDASSTCVACAPSTFSKGLNDLCHQCGPGTYAGLGQGACLPTQCPPNAAPKSNATTATDCDACGPGHFSPGGDAPCVAMRCASGSEPNAEPRAVDDCEPCSGGTYSAGGINVCANTSCPRGTFAPPGAYDAVKSCKSCAPGCALAHLSLD</sequence>
<dbReference type="SMART" id="SM01411">
    <property type="entry name" value="Ephrin_rec_like"/>
    <property type="match status" value="4"/>
</dbReference>
<evidence type="ECO:0000256" key="1">
    <source>
        <dbReference type="SAM" id="SignalP"/>
    </source>
</evidence>
<dbReference type="AlphaFoldDB" id="A0A1V9YUJ1"/>
<evidence type="ECO:0000313" key="3">
    <source>
        <dbReference type="EMBL" id="OQR89341.1"/>
    </source>
</evidence>
<evidence type="ECO:0000259" key="2">
    <source>
        <dbReference type="Pfam" id="PF20626"/>
    </source>
</evidence>
<gene>
    <name evidence="3" type="ORF">ACHHYP_20258</name>
</gene>
<dbReference type="OrthoDB" id="195103at2759"/>
<dbReference type="SUPFAM" id="SSF57184">
    <property type="entry name" value="Growth factor receptor domain"/>
    <property type="match status" value="1"/>
</dbReference>
<keyword evidence="1" id="KW-0732">Signal</keyword>
<feature type="signal peptide" evidence="1">
    <location>
        <begin position="1"/>
        <end position="19"/>
    </location>
</feature>
<dbReference type="EMBL" id="JNBR01000847">
    <property type="protein sequence ID" value="OQR89341.1"/>
    <property type="molecule type" value="Genomic_DNA"/>
</dbReference>
<evidence type="ECO:0000313" key="4">
    <source>
        <dbReference type="Proteomes" id="UP000243579"/>
    </source>
</evidence>
<dbReference type="Gene3D" id="2.10.50.10">
    <property type="entry name" value="Tumor Necrosis Factor Receptor, subunit A, domain 2"/>
    <property type="match status" value="1"/>
</dbReference>
<dbReference type="Pfam" id="PF20626">
    <property type="entry name" value="EGF_Sp38_C"/>
    <property type="match status" value="1"/>
</dbReference>
<reference evidence="3 4" key="1">
    <citation type="journal article" date="2014" name="Genome Biol. Evol.">
        <title>The secreted proteins of Achlya hypogyna and Thraustotheca clavata identify the ancestral oomycete secretome and reveal gene acquisitions by horizontal gene transfer.</title>
        <authorList>
            <person name="Misner I."/>
            <person name="Blouin N."/>
            <person name="Leonard G."/>
            <person name="Richards T.A."/>
            <person name="Lane C.E."/>
        </authorList>
    </citation>
    <scope>NUCLEOTIDE SEQUENCE [LARGE SCALE GENOMIC DNA]</scope>
    <source>
        <strain evidence="3 4">ATCC 48635</strain>
    </source>
</reference>
<proteinExistence type="predicted"/>
<comment type="caution">
    <text evidence="3">The sequence shown here is derived from an EMBL/GenBank/DDBJ whole genome shotgun (WGS) entry which is preliminary data.</text>
</comment>
<organism evidence="3 4">
    <name type="scientific">Achlya hypogyna</name>
    <name type="common">Oomycete</name>
    <name type="synonym">Protoachlya hypogyna</name>
    <dbReference type="NCBI Taxonomy" id="1202772"/>
    <lineage>
        <taxon>Eukaryota</taxon>
        <taxon>Sar</taxon>
        <taxon>Stramenopiles</taxon>
        <taxon>Oomycota</taxon>
        <taxon>Saprolegniomycetes</taxon>
        <taxon>Saprolegniales</taxon>
        <taxon>Achlyaceae</taxon>
        <taxon>Achlya</taxon>
    </lineage>
</organism>
<feature type="domain" description="Zona-pellucida-binding protein 1/2 C-terminal" evidence="2">
    <location>
        <begin position="95"/>
        <end position="134"/>
    </location>
</feature>
<dbReference type="InterPro" id="IPR048805">
    <property type="entry name" value="ZPBP1/2_C"/>
</dbReference>
<accession>A0A1V9YUJ1</accession>
<protein>
    <recommendedName>
        <fullName evidence="2">Zona-pellucida-binding protein 1/2 C-terminal domain-containing protein</fullName>
    </recommendedName>
</protein>
<feature type="chain" id="PRO_5012822607" description="Zona-pellucida-binding protein 1/2 C-terminal domain-containing protein" evidence="1">
    <location>
        <begin position="20"/>
        <end position="256"/>
    </location>
</feature>